<comment type="caution">
    <text evidence="1">The sequence shown here is derived from an EMBL/GenBank/DDBJ whole genome shotgun (WGS) entry which is preliminary data.</text>
</comment>
<keyword evidence="2" id="KW-1185">Reference proteome</keyword>
<dbReference type="Proteomes" id="UP001143856">
    <property type="component" value="Unassembled WGS sequence"/>
</dbReference>
<evidence type="ECO:0000313" key="1">
    <source>
        <dbReference type="EMBL" id="KAJ2987248.1"/>
    </source>
</evidence>
<organism evidence="1 2">
    <name type="scientific">Xylaria curta</name>
    <dbReference type="NCBI Taxonomy" id="42375"/>
    <lineage>
        <taxon>Eukaryota</taxon>
        <taxon>Fungi</taxon>
        <taxon>Dikarya</taxon>
        <taxon>Ascomycota</taxon>
        <taxon>Pezizomycotina</taxon>
        <taxon>Sordariomycetes</taxon>
        <taxon>Xylariomycetidae</taxon>
        <taxon>Xylariales</taxon>
        <taxon>Xylariaceae</taxon>
        <taxon>Xylaria</taxon>
    </lineage>
</organism>
<reference evidence="1" key="1">
    <citation type="submission" date="2022-10" db="EMBL/GenBank/DDBJ databases">
        <title>Genome Sequence of Xylaria curta.</title>
        <authorList>
            <person name="Buettner E."/>
        </authorList>
    </citation>
    <scope>NUCLEOTIDE SEQUENCE</scope>
    <source>
        <strain evidence="1">Babe10</strain>
    </source>
</reference>
<proteinExistence type="predicted"/>
<gene>
    <name evidence="1" type="ORF">NUW58_g4614</name>
</gene>
<dbReference type="EMBL" id="JAPDGR010000821">
    <property type="protein sequence ID" value="KAJ2987248.1"/>
    <property type="molecule type" value="Genomic_DNA"/>
</dbReference>
<name>A0ACC1P5S5_9PEZI</name>
<evidence type="ECO:0000313" key="2">
    <source>
        <dbReference type="Proteomes" id="UP001143856"/>
    </source>
</evidence>
<sequence length="304" mass="32949">MEATTGEMQLDGQDQGSLEMAQSMGSGIADPFHCSQLEPMVFTAGPLSVVSPPGPGIPQPSLGFNFDATAFGIDFMMLPPPSNFGPLMNNIFPLNPDSLYSFSPPGDRANLCPLGHDHAPWPKKGLLRIQKCERTCHFCGLKLKTAAALRKHVNDHKDKDGLDIEIARSSSGPPRRALLVDNSLGILEQPKAASLSRTHVINDKDVPNPQEVADGGHEHQPTDFIGALLLVERLRKENAQLKAENEVLMTELGGLRKETKRGITRAPGRSDGERGCWDGSDRALRVPDVLRTQTGGGNYRVLHG</sequence>
<accession>A0ACC1P5S5</accession>
<protein>
    <submittedName>
        <fullName evidence="1">Uncharacterized protein</fullName>
    </submittedName>
</protein>